<evidence type="ECO:0000256" key="7">
    <source>
        <dbReference type="PROSITE-ProRule" id="PRU01091"/>
    </source>
</evidence>
<feature type="domain" description="OmpR/PhoB-type" evidence="9">
    <location>
        <begin position="127"/>
        <end position="225"/>
    </location>
</feature>
<evidence type="ECO:0000259" key="9">
    <source>
        <dbReference type="PROSITE" id="PS51755"/>
    </source>
</evidence>
<evidence type="ECO:0000256" key="4">
    <source>
        <dbReference type="ARBA" id="ARBA00023125"/>
    </source>
</evidence>
<keyword evidence="4 7" id="KW-0238">DNA-binding</keyword>
<dbReference type="CDD" id="cd19935">
    <property type="entry name" value="REC_OmpR_CusR-like"/>
    <property type="match status" value="1"/>
</dbReference>
<dbReference type="EMBL" id="JAKZMM010000012">
    <property type="protein sequence ID" value="MCJ2380285.1"/>
    <property type="molecule type" value="Genomic_DNA"/>
</dbReference>
<keyword evidence="1 6" id="KW-0597">Phosphoprotein</keyword>
<dbReference type="Gene3D" id="6.10.250.690">
    <property type="match status" value="1"/>
</dbReference>
<proteinExistence type="predicted"/>
<evidence type="ECO:0000256" key="5">
    <source>
        <dbReference type="ARBA" id="ARBA00023163"/>
    </source>
</evidence>
<feature type="DNA-binding region" description="OmpR/PhoB-type" evidence="7">
    <location>
        <begin position="127"/>
        <end position="225"/>
    </location>
</feature>
<evidence type="ECO:0000256" key="1">
    <source>
        <dbReference type="ARBA" id="ARBA00022553"/>
    </source>
</evidence>
<dbReference type="Pfam" id="PF00486">
    <property type="entry name" value="Trans_reg_C"/>
    <property type="match status" value="1"/>
</dbReference>
<organism evidence="10 11">
    <name type="scientific">Parabacteroides faecalis</name>
    <dbReference type="NCBI Taxonomy" id="2924040"/>
    <lineage>
        <taxon>Bacteria</taxon>
        <taxon>Pseudomonadati</taxon>
        <taxon>Bacteroidota</taxon>
        <taxon>Bacteroidia</taxon>
        <taxon>Bacteroidales</taxon>
        <taxon>Tannerellaceae</taxon>
        <taxon>Parabacteroides</taxon>
    </lineage>
</organism>
<dbReference type="SMART" id="SM00448">
    <property type="entry name" value="REC"/>
    <property type="match status" value="1"/>
</dbReference>
<sequence>MAKILVAEDEINIASFIKRGLEEFGYTVFIAGNGEEAWDLIRQESFDLLMLDIIMPQMDGLQLCQQFRQIFGYTTPVLMVTALGTTEDIVSGLDAGADDYITKPFSFAELQARLRALLRRKEAHPSAAILECADLQLNTASRRAYRNGLTIDLTVKECRLLEFFMHNQGAALSRMQLLREVWEKNFDTNTNIVDVYVNYLRSKIDKGFDKKLIHTVVGVGYMMEA</sequence>
<dbReference type="PROSITE" id="PS50110">
    <property type="entry name" value="RESPONSE_REGULATORY"/>
    <property type="match status" value="1"/>
</dbReference>
<dbReference type="RefSeq" id="WP_243324126.1">
    <property type="nucleotide sequence ID" value="NZ_JAKZMM010000012.1"/>
</dbReference>
<dbReference type="InterPro" id="IPR011006">
    <property type="entry name" value="CheY-like_superfamily"/>
</dbReference>
<comment type="caution">
    <text evidence="10">The sequence shown here is derived from an EMBL/GenBank/DDBJ whole genome shotgun (WGS) entry which is preliminary data.</text>
</comment>
<evidence type="ECO:0000256" key="6">
    <source>
        <dbReference type="PROSITE-ProRule" id="PRU00169"/>
    </source>
</evidence>
<feature type="modified residue" description="4-aspartylphosphate" evidence="6">
    <location>
        <position position="52"/>
    </location>
</feature>
<keyword evidence="3" id="KW-0805">Transcription regulation</keyword>
<keyword evidence="5" id="KW-0804">Transcription</keyword>
<reference evidence="10 11" key="1">
    <citation type="submission" date="2022-03" db="EMBL/GenBank/DDBJ databases">
        <title>Parabacteroides sp. nov. isolated from swine feces.</title>
        <authorList>
            <person name="Bak J.E."/>
        </authorList>
    </citation>
    <scope>NUCLEOTIDE SEQUENCE [LARGE SCALE GENOMIC DNA]</scope>
    <source>
        <strain evidence="10 11">AGMB00274</strain>
    </source>
</reference>
<feature type="domain" description="Response regulatory" evidence="8">
    <location>
        <begin position="3"/>
        <end position="118"/>
    </location>
</feature>
<dbReference type="Gene3D" id="3.40.50.2300">
    <property type="match status" value="1"/>
</dbReference>
<evidence type="ECO:0000313" key="10">
    <source>
        <dbReference type="EMBL" id="MCJ2380285.1"/>
    </source>
</evidence>
<evidence type="ECO:0000259" key="8">
    <source>
        <dbReference type="PROSITE" id="PS50110"/>
    </source>
</evidence>
<dbReference type="InterPro" id="IPR001867">
    <property type="entry name" value="OmpR/PhoB-type_DNA-bd"/>
</dbReference>
<evidence type="ECO:0000313" key="11">
    <source>
        <dbReference type="Proteomes" id="UP001165444"/>
    </source>
</evidence>
<dbReference type="CDD" id="cd00383">
    <property type="entry name" value="trans_reg_C"/>
    <property type="match status" value="1"/>
</dbReference>
<dbReference type="InterPro" id="IPR036388">
    <property type="entry name" value="WH-like_DNA-bd_sf"/>
</dbReference>
<gene>
    <name evidence="10" type="ORF">MUN53_06625</name>
</gene>
<keyword evidence="11" id="KW-1185">Reference proteome</keyword>
<dbReference type="SUPFAM" id="SSF52172">
    <property type="entry name" value="CheY-like"/>
    <property type="match status" value="1"/>
</dbReference>
<protein>
    <submittedName>
        <fullName evidence="10">Response regulator transcription factor</fullName>
    </submittedName>
</protein>
<dbReference type="PROSITE" id="PS51755">
    <property type="entry name" value="OMPR_PHOB"/>
    <property type="match status" value="1"/>
</dbReference>
<dbReference type="Pfam" id="PF00072">
    <property type="entry name" value="Response_reg"/>
    <property type="match status" value="1"/>
</dbReference>
<dbReference type="InterPro" id="IPR039420">
    <property type="entry name" value="WalR-like"/>
</dbReference>
<dbReference type="Gene3D" id="1.10.10.10">
    <property type="entry name" value="Winged helix-like DNA-binding domain superfamily/Winged helix DNA-binding domain"/>
    <property type="match status" value="1"/>
</dbReference>
<dbReference type="PANTHER" id="PTHR48111:SF22">
    <property type="entry name" value="REGULATOR OF RPOS"/>
    <property type="match status" value="1"/>
</dbReference>
<dbReference type="Proteomes" id="UP001165444">
    <property type="component" value="Unassembled WGS sequence"/>
</dbReference>
<accession>A0ABT0C059</accession>
<name>A0ABT0C059_9BACT</name>
<dbReference type="InterPro" id="IPR001789">
    <property type="entry name" value="Sig_transdc_resp-reg_receiver"/>
</dbReference>
<keyword evidence="2" id="KW-0902">Two-component regulatory system</keyword>
<evidence type="ECO:0000256" key="2">
    <source>
        <dbReference type="ARBA" id="ARBA00023012"/>
    </source>
</evidence>
<dbReference type="PANTHER" id="PTHR48111">
    <property type="entry name" value="REGULATOR OF RPOS"/>
    <property type="match status" value="1"/>
</dbReference>
<evidence type="ECO:0000256" key="3">
    <source>
        <dbReference type="ARBA" id="ARBA00023015"/>
    </source>
</evidence>
<dbReference type="SMART" id="SM00862">
    <property type="entry name" value="Trans_reg_C"/>
    <property type="match status" value="1"/>
</dbReference>